<evidence type="ECO:0000313" key="10">
    <source>
        <dbReference type="EMBL" id="PEN05084.1"/>
    </source>
</evidence>
<dbReference type="Pfam" id="PF01171">
    <property type="entry name" value="ATP_bind_3"/>
    <property type="match status" value="1"/>
</dbReference>
<comment type="caution">
    <text evidence="10">The sequence shown here is derived from an EMBL/GenBank/DDBJ whole genome shotgun (WGS) entry which is preliminary data.</text>
</comment>
<dbReference type="Pfam" id="PF11734">
    <property type="entry name" value="TilS_C"/>
    <property type="match status" value="1"/>
</dbReference>
<comment type="function">
    <text evidence="8">Ligates lysine onto the cytidine present at position 34 of the AUA codon-specific tRNA(Ile) that contains the anticodon CAU, in an ATP-dependent manner. Cytidine is converted to lysidine, thus changing the amino acid specificity of the tRNA from methionine to isoleucine.</text>
</comment>
<reference evidence="10 11" key="1">
    <citation type="submission" date="2017-10" db="EMBL/GenBank/DDBJ databases">
        <title>Draft genome of Longimonas halophila.</title>
        <authorList>
            <person name="Goh K.M."/>
            <person name="Shamsir M.S."/>
            <person name="Lim S.W."/>
        </authorList>
    </citation>
    <scope>NUCLEOTIDE SEQUENCE [LARGE SCALE GENOMIC DNA]</scope>
    <source>
        <strain evidence="10 11">KCTC 42399</strain>
    </source>
</reference>
<comment type="similarity">
    <text evidence="8">Belongs to the tRNA(Ile)-lysidine synthase family.</text>
</comment>
<dbReference type="EC" id="6.3.4.19" evidence="8"/>
<evidence type="ECO:0000259" key="9">
    <source>
        <dbReference type="SMART" id="SM00977"/>
    </source>
</evidence>
<evidence type="ECO:0000256" key="2">
    <source>
        <dbReference type="ARBA" id="ARBA00022490"/>
    </source>
</evidence>
<evidence type="ECO:0000256" key="4">
    <source>
        <dbReference type="ARBA" id="ARBA00022694"/>
    </source>
</evidence>
<dbReference type="GO" id="GO:0005524">
    <property type="term" value="F:ATP binding"/>
    <property type="evidence" value="ECO:0007669"/>
    <property type="project" value="UniProtKB-UniRule"/>
</dbReference>
<keyword evidence="2 8" id="KW-0963">Cytoplasm</keyword>
<organism evidence="10 11">
    <name type="scientific">Longimonas halophila</name>
    <dbReference type="NCBI Taxonomy" id="1469170"/>
    <lineage>
        <taxon>Bacteria</taxon>
        <taxon>Pseudomonadati</taxon>
        <taxon>Rhodothermota</taxon>
        <taxon>Rhodothermia</taxon>
        <taxon>Rhodothermales</taxon>
        <taxon>Salisaetaceae</taxon>
        <taxon>Longimonas</taxon>
    </lineage>
</organism>
<feature type="domain" description="Lysidine-tRNA(Ile) synthetase C-terminal" evidence="9">
    <location>
        <begin position="380"/>
        <end position="454"/>
    </location>
</feature>
<keyword evidence="6 8" id="KW-0067">ATP-binding</keyword>
<keyword evidence="5 8" id="KW-0547">Nucleotide-binding</keyword>
<evidence type="ECO:0000256" key="1">
    <source>
        <dbReference type="ARBA" id="ARBA00004496"/>
    </source>
</evidence>
<feature type="binding site" evidence="8">
    <location>
        <begin position="31"/>
        <end position="36"/>
    </location>
    <ligand>
        <name>ATP</name>
        <dbReference type="ChEBI" id="CHEBI:30616"/>
    </ligand>
</feature>
<dbReference type="GO" id="GO:0032267">
    <property type="term" value="F:tRNA(Ile)-lysidine synthase activity"/>
    <property type="evidence" value="ECO:0007669"/>
    <property type="project" value="UniProtKB-EC"/>
</dbReference>
<dbReference type="GO" id="GO:0006400">
    <property type="term" value="P:tRNA modification"/>
    <property type="evidence" value="ECO:0007669"/>
    <property type="project" value="UniProtKB-UniRule"/>
</dbReference>
<dbReference type="Proteomes" id="UP000221024">
    <property type="component" value="Unassembled WGS sequence"/>
</dbReference>
<evidence type="ECO:0000256" key="3">
    <source>
        <dbReference type="ARBA" id="ARBA00022598"/>
    </source>
</evidence>
<comment type="catalytic activity">
    <reaction evidence="7 8">
        <text>cytidine(34) in tRNA(Ile2) + L-lysine + ATP = lysidine(34) in tRNA(Ile2) + AMP + diphosphate + H(+)</text>
        <dbReference type="Rhea" id="RHEA:43744"/>
        <dbReference type="Rhea" id="RHEA-COMP:10625"/>
        <dbReference type="Rhea" id="RHEA-COMP:10670"/>
        <dbReference type="ChEBI" id="CHEBI:15378"/>
        <dbReference type="ChEBI" id="CHEBI:30616"/>
        <dbReference type="ChEBI" id="CHEBI:32551"/>
        <dbReference type="ChEBI" id="CHEBI:33019"/>
        <dbReference type="ChEBI" id="CHEBI:82748"/>
        <dbReference type="ChEBI" id="CHEBI:83665"/>
        <dbReference type="ChEBI" id="CHEBI:456215"/>
        <dbReference type="EC" id="6.3.4.19"/>
    </reaction>
</comment>
<dbReference type="PANTHER" id="PTHR43033">
    <property type="entry name" value="TRNA(ILE)-LYSIDINE SYNTHASE-RELATED"/>
    <property type="match status" value="1"/>
</dbReference>
<dbReference type="SMART" id="SM00977">
    <property type="entry name" value="TilS_C"/>
    <property type="match status" value="1"/>
</dbReference>
<dbReference type="InterPro" id="IPR011063">
    <property type="entry name" value="TilS/TtcA_N"/>
</dbReference>
<sequence length="462" mass="50729">MFGCAMSIRDAVASVLADAEVGTAPVVVGVSGGIDSMVLAHALAAEGARGVIVHVNYGLRPSADADTALVQDWAARHVPNWPVVVHRPDTLSGNTQDAARRVRYAEMHRVARAHGSRTVLVAHHQRDQVETVLLHLLRGTGPRGLAGMPRSRLLQNDPDVRLWRPLLHTPKADIEAYAEAHRVPYRADPTNTRADYTRNRLRHEVLPVLRDIASDAEARIDDTARLLRSYVDGHWTPALRERFDAAYTSTPHGGRLDLTAIRDAAPVMQTALARTLLRRACPEAAHTQAVAEAVADLTDAQVGRRVEAGAATVWRTRTHLEVVADPPTLLDPQPVSLAGPPVQLPTGTLHCAETDVPEQRTLRESSNIAYVDAAQWHPPVTVRPWRKGDRLQPLGMTGHKSVSDLLTDAKVPPHRRAEQLVVVDAEHILWVVGHRIHHAVRVTASTNRVVQMRWKPRPNAGE</sequence>
<dbReference type="Gene3D" id="3.40.50.620">
    <property type="entry name" value="HUPs"/>
    <property type="match status" value="1"/>
</dbReference>
<proteinExistence type="inferred from homology"/>
<dbReference type="SUPFAM" id="SSF52402">
    <property type="entry name" value="Adenine nucleotide alpha hydrolases-like"/>
    <property type="match status" value="1"/>
</dbReference>
<dbReference type="AlphaFoldDB" id="A0A2H3NUA7"/>
<dbReference type="InterPro" id="IPR014729">
    <property type="entry name" value="Rossmann-like_a/b/a_fold"/>
</dbReference>
<name>A0A2H3NUA7_9BACT</name>
<dbReference type="InterPro" id="IPR012795">
    <property type="entry name" value="tRNA_Ile_lys_synt_N"/>
</dbReference>
<dbReference type="NCBIfam" id="TIGR02433">
    <property type="entry name" value="lysidine_TilS_C"/>
    <property type="match status" value="1"/>
</dbReference>
<dbReference type="InterPro" id="IPR012796">
    <property type="entry name" value="Lysidine-tRNA-synth_C"/>
</dbReference>
<evidence type="ECO:0000256" key="5">
    <source>
        <dbReference type="ARBA" id="ARBA00022741"/>
    </source>
</evidence>
<keyword evidence="3 8" id="KW-0436">Ligase</keyword>
<comment type="subcellular location">
    <subcellularLocation>
        <location evidence="1 8">Cytoplasm</location>
    </subcellularLocation>
</comment>
<evidence type="ECO:0000256" key="8">
    <source>
        <dbReference type="HAMAP-Rule" id="MF_01161"/>
    </source>
</evidence>
<dbReference type="OrthoDB" id="9807403at2"/>
<gene>
    <name evidence="8 10" type="primary">tilS</name>
    <name evidence="10" type="ORF">CRI93_13780</name>
</gene>
<dbReference type="GO" id="GO:0005737">
    <property type="term" value="C:cytoplasm"/>
    <property type="evidence" value="ECO:0007669"/>
    <property type="project" value="UniProtKB-SubCell"/>
</dbReference>
<dbReference type="CDD" id="cd01992">
    <property type="entry name" value="TilS_N"/>
    <property type="match status" value="1"/>
</dbReference>
<dbReference type="EMBL" id="PDEP01000016">
    <property type="protein sequence ID" value="PEN05084.1"/>
    <property type="molecule type" value="Genomic_DNA"/>
</dbReference>
<dbReference type="PANTHER" id="PTHR43033:SF1">
    <property type="entry name" value="TRNA(ILE)-LYSIDINE SYNTHASE-RELATED"/>
    <property type="match status" value="1"/>
</dbReference>
<accession>A0A2H3NUA7</accession>
<dbReference type="HAMAP" id="MF_01161">
    <property type="entry name" value="tRNA_Ile_lys_synt"/>
    <property type="match status" value="1"/>
</dbReference>
<protein>
    <recommendedName>
        <fullName evidence="8">tRNA(Ile)-lysidine synthase</fullName>
        <ecNumber evidence="8">6.3.4.19</ecNumber>
    </recommendedName>
    <alternativeName>
        <fullName evidence="8">tRNA(Ile)-2-lysyl-cytidine synthase</fullName>
    </alternativeName>
    <alternativeName>
        <fullName evidence="8">tRNA(Ile)-lysidine synthetase</fullName>
    </alternativeName>
</protein>
<evidence type="ECO:0000256" key="6">
    <source>
        <dbReference type="ARBA" id="ARBA00022840"/>
    </source>
</evidence>
<keyword evidence="4 8" id="KW-0819">tRNA processing</keyword>
<evidence type="ECO:0000313" key="11">
    <source>
        <dbReference type="Proteomes" id="UP000221024"/>
    </source>
</evidence>
<evidence type="ECO:0000256" key="7">
    <source>
        <dbReference type="ARBA" id="ARBA00048539"/>
    </source>
</evidence>
<keyword evidence="11" id="KW-1185">Reference proteome</keyword>
<dbReference type="InterPro" id="IPR012094">
    <property type="entry name" value="tRNA_Ile_lys_synt"/>
</dbReference>
<dbReference type="SUPFAM" id="SSF56037">
    <property type="entry name" value="PheT/TilS domain"/>
    <property type="match status" value="1"/>
</dbReference>
<comment type="domain">
    <text evidence="8">The N-terminal region contains the highly conserved SGGXDS motif, predicted to be a P-loop motif involved in ATP binding.</text>
</comment>
<dbReference type="NCBIfam" id="TIGR02432">
    <property type="entry name" value="lysidine_TilS_N"/>
    <property type="match status" value="1"/>
</dbReference>